<protein>
    <recommendedName>
        <fullName evidence="7">Tetratricopeptide repeat protein</fullName>
    </recommendedName>
</protein>
<feature type="chain" id="PRO_5047156137" description="Tetratricopeptide repeat protein" evidence="4">
    <location>
        <begin position="30"/>
        <end position="312"/>
    </location>
</feature>
<evidence type="ECO:0000256" key="3">
    <source>
        <dbReference type="PROSITE-ProRule" id="PRU00339"/>
    </source>
</evidence>
<evidence type="ECO:0000256" key="1">
    <source>
        <dbReference type="ARBA" id="ARBA00022737"/>
    </source>
</evidence>
<dbReference type="SMART" id="SM00028">
    <property type="entry name" value="TPR"/>
    <property type="match status" value="2"/>
</dbReference>
<evidence type="ECO:0000313" key="6">
    <source>
        <dbReference type="Proteomes" id="UP001234798"/>
    </source>
</evidence>
<dbReference type="PANTHER" id="PTHR44858">
    <property type="entry name" value="TETRATRICOPEPTIDE REPEAT PROTEIN 6"/>
    <property type="match status" value="1"/>
</dbReference>
<accession>A0ABY9M6W0</accession>
<dbReference type="PROSITE" id="PS50005">
    <property type="entry name" value="TPR"/>
    <property type="match status" value="1"/>
</dbReference>
<evidence type="ECO:0008006" key="7">
    <source>
        <dbReference type="Google" id="ProtNLM"/>
    </source>
</evidence>
<gene>
    <name evidence="5" type="ORF">RAS12_03985</name>
</gene>
<keyword evidence="4" id="KW-0732">Signal</keyword>
<evidence type="ECO:0000256" key="4">
    <source>
        <dbReference type="SAM" id="SignalP"/>
    </source>
</evidence>
<name>A0ABY9M6W0_9BURK</name>
<evidence type="ECO:0000256" key="2">
    <source>
        <dbReference type="ARBA" id="ARBA00022803"/>
    </source>
</evidence>
<keyword evidence="6" id="KW-1185">Reference proteome</keyword>
<dbReference type="InterPro" id="IPR011990">
    <property type="entry name" value="TPR-like_helical_dom_sf"/>
</dbReference>
<keyword evidence="1" id="KW-0677">Repeat</keyword>
<dbReference type="Pfam" id="PF13432">
    <property type="entry name" value="TPR_16"/>
    <property type="match status" value="1"/>
</dbReference>
<dbReference type="Proteomes" id="UP001234798">
    <property type="component" value="Chromosome"/>
</dbReference>
<feature type="signal peptide" evidence="4">
    <location>
        <begin position="1"/>
        <end position="29"/>
    </location>
</feature>
<dbReference type="InterPro" id="IPR019734">
    <property type="entry name" value="TPR_rpt"/>
</dbReference>
<reference evidence="5 6" key="1">
    <citation type="submission" date="2023-08" db="EMBL/GenBank/DDBJ databases">
        <title>Achromobacter seleniivolatilans sp. nov., isolated from seleniferous soil.</title>
        <authorList>
            <person name="Zhang S."/>
            <person name="Li K."/>
            <person name="Peng J."/>
            <person name="Zhao Q."/>
            <person name="Wang H."/>
            <person name="Guo Y."/>
        </authorList>
    </citation>
    <scope>NUCLEOTIDE SEQUENCE [LARGE SCALE GENOMIC DNA]</scope>
    <source>
        <strain evidence="5 6">R39</strain>
    </source>
</reference>
<proteinExistence type="predicted"/>
<dbReference type="PANTHER" id="PTHR44858:SF1">
    <property type="entry name" value="UDP-N-ACETYLGLUCOSAMINE--PEPTIDE N-ACETYLGLUCOSAMINYLTRANSFERASE SPINDLY-RELATED"/>
    <property type="match status" value="1"/>
</dbReference>
<sequence>MSTTQYARTLSLAFAGSALSLLIAATALADSPHPQETTQPAADTAAALPLNLADLRTRCDFSLRTPLDAVIDACIKVREAAGNNTALRAWAIAHEGLAYGRMASGGSADEQAALAARSVERYREAIKTDPKEPTAYRYLGDHFYDTDAKQAISNYQLAAALTQQDDVGMDNLKAAWLYDREKDYRNAAIIYTALIDEKKGGPVYRGASLYAMRGASYEKLGELDLAAADINEAIRLEANNITNYTNRGNVLRKLGQLKNALADFDYVLARDQDARAFLGRGLVRRQLGDASGADADIARAAALKPRLSEADL</sequence>
<evidence type="ECO:0000313" key="5">
    <source>
        <dbReference type="EMBL" id="WMD21542.1"/>
    </source>
</evidence>
<dbReference type="InterPro" id="IPR050498">
    <property type="entry name" value="Ycf3"/>
</dbReference>
<feature type="repeat" description="TPR" evidence="3">
    <location>
        <begin position="207"/>
        <end position="240"/>
    </location>
</feature>
<dbReference type="Gene3D" id="1.25.40.10">
    <property type="entry name" value="Tetratricopeptide repeat domain"/>
    <property type="match status" value="2"/>
</dbReference>
<dbReference type="EMBL" id="CP132976">
    <property type="protein sequence ID" value="WMD21542.1"/>
    <property type="molecule type" value="Genomic_DNA"/>
</dbReference>
<keyword evidence="2 3" id="KW-0802">TPR repeat</keyword>
<dbReference type="RefSeq" id="WP_306945350.1">
    <property type="nucleotide sequence ID" value="NZ_CP132976.1"/>
</dbReference>
<dbReference type="Pfam" id="PF13181">
    <property type="entry name" value="TPR_8"/>
    <property type="match status" value="1"/>
</dbReference>
<dbReference type="SUPFAM" id="SSF48452">
    <property type="entry name" value="TPR-like"/>
    <property type="match status" value="2"/>
</dbReference>
<organism evidence="5 6">
    <name type="scientific">Achromobacter seleniivolatilans</name>
    <dbReference type="NCBI Taxonomy" id="3047478"/>
    <lineage>
        <taxon>Bacteria</taxon>
        <taxon>Pseudomonadati</taxon>
        <taxon>Pseudomonadota</taxon>
        <taxon>Betaproteobacteria</taxon>
        <taxon>Burkholderiales</taxon>
        <taxon>Alcaligenaceae</taxon>
        <taxon>Achromobacter</taxon>
    </lineage>
</organism>